<accession>A0AAV4T3X7</accession>
<organism evidence="2 3">
    <name type="scientific">Caerostris darwini</name>
    <dbReference type="NCBI Taxonomy" id="1538125"/>
    <lineage>
        <taxon>Eukaryota</taxon>
        <taxon>Metazoa</taxon>
        <taxon>Ecdysozoa</taxon>
        <taxon>Arthropoda</taxon>
        <taxon>Chelicerata</taxon>
        <taxon>Arachnida</taxon>
        <taxon>Araneae</taxon>
        <taxon>Araneomorphae</taxon>
        <taxon>Entelegynae</taxon>
        <taxon>Araneoidea</taxon>
        <taxon>Araneidae</taxon>
        <taxon>Caerostris</taxon>
    </lineage>
</organism>
<dbReference type="Proteomes" id="UP001054837">
    <property type="component" value="Unassembled WGS sequence"/>
</dbReference>
<evidence type="ECO:0000313" key="3">
    <source>
        <dbReference type="Proteomes" id="UP001054837"/>
    </source>
</evidence>
<keyword evidence="3" id="KW-1185">Reference proteome</keyword>
<evidence type="ECO:0000256" key="1">
    <source>
        <dbReference type="SAM" id="MobiDB-lite"/>
    </source>
</evidence>
<sequence>MPKSDSSKNRVCRSYPYQHRGQFIQPYKWVNPRLNEKEIKQVAENEQKTRSKKKEQKISMLAIKPPKGVKLPQVEASMHDRPLRDKRRPSAHLPMRHP</sequence>
<feature type="region of interest" description="Disordered" evidence="1">
    <location>
        <begin position="43"/>
        <end position="98"/>
    </location>
</feature>
<evidence type="ECO:0000313" key="2">
    <source>
        <dbReference type="EMBL" id="GIY39941.1"/>
    </source>
</evidence>
<feature type="compositionally biased region" description="Basic residues" evidence="1">
    <location>
        <begin position="84"/>
        <end position="98"/>
    </location>
</feature>
<dbReference type="AlphaFoldDB" id="A0AAV4T3X7"/>
<dbReference type="EMBL" id="BPLQ01008858">
    <property type="protein sequence ID" value="GIY39941.1"/>
    <property type="molecule type" value="Genomic_DNA"/>
</dbReference>
<gene>
    <name evidence="2" type="ORF">CDAR_107781</name>
</gene>
<reference evidence="2 3" key="1">
    <citation type="submission" date="2021-06" db="EMBL/GenBank/DDBJ databases">
        <title>Caerostris darwini draft genome.</title>
        <authorList>
            <person name="Kono N."/>
            <person name="Arakawa K."/>
        </authorList>
    </citation>
    <scope>NUCLEOTIDE SEQUENCE [LARGE SCALE GENOMIC DNA]</scope>
</reference>
<proteinExistence type="predicted"/>
<comment type="caution">
    <text evidence="2">The sequence shown here is derived from an EMBL/GenBank/DDBJ whole genome shotgun (WGS) entry which is preliminary data.</text>
</comment>
<protein>
    <submittedName>
        <fullName evidence="2">Uncharacterized protein</fullName>
    </submittedName>
</protein>
<name>A0AAV4T3X7_9ARAC</name>